<proteinExistence type="predicted"/>
<dbReference type="PANTHER" id="PTHR38445">
    <property type="entry name" value="HTH-TYPE TRANSCRIPTIONAL REPRESSOR YTRA"/>
    <property type="match status" value="1"/>
</dbReference>
<evidence type="ECO:0000259" key="4">
    <source>
        <dbReference type="PROSITE" id="PS50949"/>
    </source>
</evidence>
<organism evidence="5 6">
    <name type="scientific">Clostridium brassicae</name>
    <dbReference type="NCBI Taxonomy" id="2999072"/>
    <lineage>
        <taxon>Bacteria</taxon>
        <taxon>Bacillati</taxon>
        <taxon>Bacillota</taxon>
        <taxon>Clostridia</taxon>
        <taxon>Eubacteriales</taxon>
        <taxon>Clostridiaceae</taxon>
        <taxon>Clostridium</taxon>
    </lineage>
</organism>
<dbReference type="SMART" id="SM00345">
    <property type="entry name" value="HTH_GNTR"/>
    <property type="match status" value="1"/>
</dbReference>
<evidence type="ECO:0000313" key="6">
    <source>
        <dbReference type="Proteomes" id="UP001144612"/>
    </source>
</evidence>
<accession>A0ABT4DA40</accession>
<keyword evidence="1" id="KW-0805">Transcription regulation</keyword>
<dbReference type="RefSeq" id="WP_268061598.1">
    <property type="nucleotide sequence ID" value="NZ_JAPQFJ010000011.1"/>
</dbReference>
<dbReference type="SUPFAM" id="SSF46785">
    <property type="entry name" value="Winged helix' DNA-binding domain"/>
    <property type="match status" value="1"/>
</dbReference>
<dbReference type="InterPro" id="IPR036390">
    <property type="entry name" value="WH_DNA-bd_sf"/>
</dbReference>
<dbReference type="InterPro" id="IPR000524">
    <property type="entry name" value="Tscrpt_reg_HTH_GntR"/>
</dbReference>
<reference evidence="5" key="1">
    <citation type="submission" date="2022-12" db="EMBL/GenBank/DDBJ databases">
        <title>Clostridium sp. nov., isolated from industrial wastewater.</title>
        <authorList>
            <person name="Jiayan W."/>
        </authorList>
    </citation>
    <scope>NUCLEOTIDE SEQUENCE</scope>
    <source>
        <strain evidence="5">ZC22-4</strain>
    </source>
</reference>
<dbReference type="CDD" id="cd07377">
    <property type="entry name" value="WHTH_GntR"/>
    <property type="match status" value="1"/>
</dbReference>
<protein>
    <submittedName>
        <fullName evidence="5">GntR family transcriptional regulator</fullName>
    </submittedName>
</protein>
<dbReference type="EMBL" id="JAPQFJ010000011">
    <property type="protein sequence ID" value="MCY6959174.1"/>
    <property type="molecule type" value="Genomic_DNA"/>
</dbReference>
<keyword evidence="6" id="KW-1185">Reference proteome</keyword>
<evidence type="ECO:0000256" key="1">
    <source>
        <dbReference type="ARBA" id="ARBA00023015"/>
    </source>
</evidence>
<keyword evidence="2" id="KW-0238">DNA-binding</keyword>
<evidence type="ECO:0000313" key="5">
    <source>
        <dbReference type="EMBL" id="MCY6959174.1"/>
    </source>
</evidence>
<dbReference type="Pfam" id="PF00392">
    <property type="entry name" value="GntR"/>
    <property type="match status" value="1"/>
</dbReference>
<comment type="caution">
    <text evidence="5">The sequence shown here is derived from an EMBL/GenBank/DDBJ whole genome shotgun (WGS) entry which is preliminary data.</text>
</comment>
<evidence type="ECO:0000256" key="2">
    <source>
        <dbReference type="ARBA" id="ARBA00023125"/>
    </source>
</evidence>
<sequence length="124" mass="14295">MLIKIDFQSETPIYIQLRNEIIKGIAKKQLLQGENLPSVRQMAEDIGINMHTVNKAYNLLKEDGFINIDRRKGAMIGSMQNIITEDFMMKLNEEVDALIAESCCRGMSEKEFIDLCKEKFNSYK</sequence>
<dbReference type="PROSITE" id="PS50949">
    <property type="entry name" value="HTH_GNTR"/>
    <property type="match status" value="1"/>
</dbReference>
<name>A0ABT4DA40_9CLOT</name>
<dbReference type="Gene3D" id="1.10.10.10">
    <property type="entry name" value="Winged helix-like DNA-binding domain superfamily/Winged helix DNA-binding domain"/>
    <property type="match status" value="1"/>
</dbReference>
<dbReference type="InterPro" id="IPR036388">
    <property type="entry name" value="WH-like_DNA-bd_sf"/>
</dbReference>
<feature type="domain" description="HTH gntR-type" evidence="4">
    <location>
        <begin position="11"/>
        <end position="79"/>
    </location>
</feature>
<gene>
    <name evidence="5" type="ORF">OW729_11220</name>
</gene>
<dbReference type="PANTHER" id="PTHR38445:SF12">
    <property type="entry name" value="GNTR-FAMILY TRANSCRIPTIONAL REGULATOR"/>
    <property type="match status" value="1"/>
</dbReference>
<evidence type="ECO:0000256" key="3">
    <source>
        <dbReference type="ARBA" id="ARBA00023163"/>
    </source>
</evidence>
<dbReference type="Proteomes" id="UP001144612">
    <property type="component" value="Unassembled WGS sequence"/>
</dbReference>
<keyword evidence="3" id="KW-0804">Transcription</keyword>